<keyword evidence="5" id="KW-0479">Metal-binding</keyword>
<feature type="non-terminal residue" evidence="18">
    <location>
        <position position="1"/>
    </location>
</feature>
<keyword evidence="4" id="KW-0808">Transferase</keyword>
<dbReference type="InterPro" id="IPR000594">
    <property type="entry name" value="ThiF_NAD_FAD-bd"/>
</dbReference>
<dbReference type="GO" id="GO:0005524">
    <property type="term" value="F:ATP binding"/>
    <property type="evidence" value="ECO:0007669"/>
    <property type="project" value="UniProtKB-KW"/>
</dbReference>
<keyword evidence="8" id="KW-0521">NADP</keyword>
<dbReference type="Pfam" id="PF00899">
    <property type="entry name" value="ThiF"/>
    <property type="match status" value="1"/>
</dbReference>
<dbReference type="GO" id="GO:0006777">
    <property type="term" value="P:Mo-molybdopterin cofactor biosynthetic process"/>
    <property type="evidence" value="ECO:0007669"/>
    <property type="project" value="UniProtKB-KW"/>
</dbReference>
<dbReference type="EMBL" id="KB741103">
    <property type="protein sequence ID" value="ENN73864.1"/>
    <property type="molecule type" value="Genomic_DNA"/>
</dbReference>
<keyword evidence="9" id="KW-0630">Potassium</keyword>
<dbReference type="Gene3D" id="3.40.50.10260">
    <property type="entry name" value="YjeF N-terminal domain"/>
    <property type="match status" value="1"/>
</dbReference>
<evidence type="ECO:0000313" key="20">
    <source>
        <dbReference type="Proteomes" id="UP000030742"/>
    </source>
</evidence>
<dbReference type="NCBIfam" id="NF004281">
    <property type="entry name" value="PRK05690.1"/>
    <property type="match status" value="1"/>
</dbReference>
<dbReference type="PANTHER" id="PTHR13232:SF10">
    <property type="entry name" value="NAD(P)H-HYDRATE EPIMERASE"/>
    <property type="match status" value="1"/>
</dbReference>
<evidence type="ECO:0000256" key="6">
    <source>
        <dbReference type="ARBA" id="ARBA00022741"/>
    </source>
</evidence>
<dbReference type="PROSITE" id="PS50206">
    <property type="entry name" value="RHODANESE_3"/>
    <property type="match status" value="1"/>
</dbReference>
<dbReference type="HOGENOM" id="CLU_414616_0_0_1"/>
<feature type="domain" description="YjeF N-terminal" evidence="17">
    <location>
        <begin position="52"/>
        <end position="261"/>
    </location>
</feature>
<evidence type="ECO:0000256" key="11">
    <source>
        <dbReference type="ARBA" id="ARBA00023150"/>
    </source>
</evidence>
<dbReference type="Proteomes" id="UP000030742">
    <property type="component" value="Unassembled WGS sequence"/>
</dbReference>
<proteinExistence type="inferred from homology"/>
<feature type="domain" description="Rhodanese" evidence="16">
    <location>
        <begin position="590"/>
        <end position="638"/>
    </location>
</feature>
<sequence>MQTIRKTCAKSCRIWQKPHLAVAAPVLQPLSRFNQIHTDTNKMVKFLGQEEAINIDVELFNEYKYSVDQLMELAGLSCAVAVAKCYPQASIGNKSVLVCCGPGNNGGDGLVCARHLKLFHYSPVVYYPKQTNKELYQNLTHQCTSMNIPVLKSLPESSKFETDYGLIVDALFGFSFKPPVREDFVPVIGLMKTTSVPIASVDIPSGWNVESGEPEGGGIKPELLISLTAPKKCASHFQGTHHYLGGRFVPPKLADKYQLDLPEYSGTDCCVPLNVKTTSSNMCEETIATLIKDIKSLKEQIREKEQLLAAHLKVQSNVPCKYSEALQTNEIARYSRQMLVDEVGLAGQISLKASKVLIVGAGGLGCPAAVYLAGAGVGQITIVDYDEVELSNLHRQILHSEDDVGASKVHSAYDKLHSLNRSIQIIPLKMHVNSASISQLMSDNSYDVVIDGSDNVATRYLLNDACVLNKMPLVSGSALQTEAQLTVYNYNNGPCYRCLFPVPPPPDTVKSCGDGGVLGPGVIGCLQALETIKILTKSDGVLAGRFLLFDGSTSRFRTATLRPRSPECAVVSIDILRSVDHINPQQLEKVLEDSLVVDVRDQAQYRMCHLPKTVNIPYGEILKAEGAKKFSDCLEAAGKREGGATTHSGPSTTLSRCLAGRM</sequence>
<evidence type="ECO:0000256" key="13">
    <source>
        <dbReference type="ARBA" id="ARBA00030971"/>
    </source>
</evidence>
<dbReference type="FunFam" id="3.40.50.10260:FF:000002">
    <property type="entry name" value="NAD(P)H-hydrate epimerase"/>
    <property type="match status" value="1"/>
</dbReference>
<evidence type="ECO:0000256" key="15">
    <source>
        <dbReference type="SAM" id="Coils"/>
    </source>
</evidence>
<dbReference type="InterPro" id="IPR001763">
    <property type="entry name" value="Rhodanese-like_dom"/>
</dbReference>
<name>N6T1A0_DENPD</name>
<evidence type="ECO:0000256" key="4">
    <source>
        <dbReference type="ARBA" id="ARBA00022679"/>
    </source>
</evidence>
<keyword evidence="6" id="KW-0547">Nucleotide-binding</keyword>
<dbReference type="GO" id="GO:0016740">
    <property type="term" value="F:transferase activity"/>
    <property type="evidence" value="ECO:0007669"/>
    <property type="project" value="UniProtKB-KW"/>
</dbReference>
<dbReference type="Pfam" id="PF03853">
    <property type="entry name" value="YjeF_N"/>
    <property type="match status" value="1"/>
</dbReference>
<dbReference type="FunFam" id="3.40.50.720:FF:000033">
    <property type="entry name" value="Adenylyltransferase and sulfurtransferase MOCS3"/>
    <property type="match status" value="1"/>
</dbReference>
<dbReference type="Gene3D" id="3.40.50.720">
    <property type="entry name" value="NAD(P)-binding Rossmann-like Domain"/>
    <property type="match status" value="1"/>
</dbReference>
<dbReference type="PROSITE" id="PS51385">
    <property type="entry name" value="YJEF_N"/>
    <property type="match status" value="1"/>
</dbReference>
<dbReference type="NCBIfam" id="TIGR00197">
    <property type="entry name" value="yjeF_nterm"/>
    <property type="match status" value="1"/>
</dbReference>
<evidence type="ECO:0000256" key="14">
    <source>
        <dbReference type="ARBA" id="ARBA00041210"/>
    </source>
</evidence>
<accession>N6T1A0</accession>
<dbReference type="AlphaFoldDB" id="N6T1A0"/>
<evidence type="ECO:0000256" key="8">
    <source>
        <dbReference type="ARBA" id="ARBA00022857"/>
    </source>
</evidence>
<evidence type="ECO:0000259" key="17">
    <source>
        <dbReference type="PROSITE" id="PS51385"/>
    </source>
</evidence>
<dbReference type="GO" id="GO:0046872">
    <property type="term" value="F:metal ion binding"/>
    <property type="evidence" value="ECO:0007669"/>
    <property type="project" value="UniProtKB-KW"/>
</dbReference>
<dbReference type="HAMAP" id="MF_01966">
    <property type="entry name" value="NADHX_epimerase"/>
    <property type="match status" value="1"/>
</dbReference>
<comment type="catalytic activity">
    <reaction evidence="1">
        <text>(6R)-NADHX = (6S)-NADHX</text>
        <dbReference type="Rhea" id="RHEA:32215"/>
        <dbReference type="ChEBI" id="CHEBI:64074"/>
        <dbReference type="ChEBI" id="CHEBI:64075"/>
        <dbReference type="EC" id="5.1.99.6"/>
    </reaction>
</comment>
<dbReference type="InterPro" id="IPR032976">
    <property type="entry name" value="YJEFN_prot_NAXE-like"/>
</dbReference>
<evidence type="ECO:0000256" key="12">
    <source>
        <dbReference type="ARBA" id="ARBA00023235"/>
    </source>
</evidence>
<dbReference type="OrthoDB" id="10064708at2759"/>
<dbReference type="InterPro" id="IPR036652">
    <property type="entry name" value="YjeF_N_dom_sf"/>
</dbReference>
<evidence type="ECO:0000256" key="9">
    <source>
        <dbReference type="ARBA" id="ARBA00022958"/>
    </source>
</evidence>
<dbReference type="GO" id="GO:0008641">
    <property type="term" value="F:ubiquitin-like modifier activating enzyme activity"/>
    <property type="evidence" value="ECO:0007669"/>
    <property type="project" value="InterPro"/>
</dbReference>
<dbReference type="Gene3D" id="3.40.250.10">
    <property type="entry name" value="Rhodanese-like domain"/>
    <property type="match status" value="1"/>
</dbReference>
<gene>
    <name evidence="19" type="ORF">D910_12203</name>
    <name evidence="18" type="ORF">YQE_09556</name>
</gene>
<dbReference type="GO" id="GO:0005739">
    <property type="term" value="C:mitochondrion"/>
    <property type="evidence" value="ECO:0007669"/>
    <property type="project" value="TreeGrafter"/>
</dbReference>
<dbReference type="SUPFAM" id="SSF64153">
    <property type="entry name" value="YjeF N-terminal domain-like"/>
    <property type="match status" value="1"/>
</dbReference>
<evidence type="ECO:0000313" key="18">
    <source>
        <dbReference type="EMBL" id="ENN73864.1"/>
    </source>
</evidence>
<keyword evidence="15" id="KW-0175">Coiled coil</keyword>
<evidence type="ECO:0000256" key="7">
    <source>
        <dbReference type="ARBA" id="ARBA00022840"/>
    </source>
</evidence>
<dbReference type="InterPro" id="IPR004443">
    <property type="entry name" value="YjeF_N_dom"/>
</dbReference>
<dbReference type="PANTHER" id="PTHR13232">
    <property type="entry name" value="NAD(P)H-HYDRATE EPIMERASE"/>
    <property type="match status" value="1"/>
</dbReference>
<reference evidence="18 20" key="1">
    <citation type="journal article" date="2013" name="Genome Biol.">
        <title>Draft genome of the mountain pine beetle, Dendroctonus ponderosae Hopkins, a major forest pest.</title>
        <authorList>
            <person name="Keeling C.I."/>
            <person name="Yuen M.M."/>
            <person name="Liao N.Y."/>
            <person name="Docking T.R."/>
            <person name="Chan S.K."/>
            <person name="Taylor G.A."/>
            <person name="Palmquist D.L."/>
            <person name="Jackman S.D."/>
            <person name="Nguyen A."/>
            <person name="Li M."/>
            <person name="Henderson H."/>
            <person name="Janes J.K."/>
            <person name="Zhao Y."/>
            <person name="Pandoh P."/>
            <person name="Moore R."/>
            <person name="Sperling F.A."/>
            <person name="Huber D.P."/>
            <person name="Birol I."/>
            <person name="Jones S.J."/>
            <person name="Bohlmann J."/>
        </authorList>
    </citation>
    <scope>NUCLEOTIDE SEQUENCE</scope>
</reference>
<dbReference type="InterPro" id="IPR036873">
    <property type="entry name" value="Rhodanese-like_dom_sf"/>
</dbReference>
<organism evidence="18">
    <name type="scientific">Dendroctonus ponderosae</name>
    <name type="common">Mountain pine beetle</name>
    <dbReference type="NCBI Taxonomy" id="77166"/>
    <lineage>
        <taxon>Eukaryota</taxon>
        <taxon>Metazoa</taxon>
        <taxon>Ecdysozoa</taxon>
        <taxon>Arthropoda</taxon>
        <taxon>Hexapoda</taxon>
        <taxon>Insecta</taxon>
        <taxon>Pterygota</taxon>
        <taxon>Neoptera</taxon>
        <taxon>Endopterygota</taxon>
        <taxon>Coleoptera</taxon>
        <taxon>Polyphaga</taxon>
        <taxon>Cucujiformia</taxon>
        <taxon>Curculionidae</taxon>
        <taxon>Scolytinae</taxon>
        <taxon>Dendroctonus</taxon>
    </lineage>
</organism>
<evidence type="ECO:0000256" key="1">
    <source>
        <dbReference type="ARBA" id="ARBA00000013"/>
    </source>
</evidence>
<keyword evidence="10" id="KW-0520">NAD</keyword>
<dbReference type="STRING" id="77166.N6T1A0"/>
<evidence type="ECO:0000256" key="5">
    <source>
        <dbReference type="ARBA" id="ARBA00022723"/>
    </source>
</evidence>
<dbReference type="SUPFAM" id="SSF69572">
    <property type="entry name" value="Activating enzymes of the ubiquitin-like proteins"/>
    <property type="match status" value="1"/>
</dbReference>
<evidence type="ECO:0000256" key="3">
    <source>
        <dbReference type="ARBA" id="ARBA00012228"/>
    </source>
</evidence>
<dbReference type="EMBL" id="KB632401">
    <property type="protein sequence ID" value="ERL94931.1"/>
    <property type="molecule type" value="Genomic_DNA"/>
</dbReference>
<dbReference type="CDD" id="cd00757">
    <property type="entry name" value="ThiF_MoeB_HesA_family"/>
    <property type="match status" value="1"/>
</dbReference>
<evidence type="ECO:0000256" key="2">
    <source>
        <dbReference type="ARBA" id="ARBA00000909"/>
    </source>
</evidence>
<protein>
    <recommendedName>
        <fullName evidence="3">NAD(P)H-hydrate epimerase</fullName>
        <ecNumber evidence="3">5.1.99.6</ecNumber>
    </recommendedName>
    <alternativeName>
        <fullName evidence="14">NAD(P)HX epimerase</fullName>
    </alternativeName>
    <alternativeName>
        <fullName evidence="13">Ubiquitin activating enzyme 4</fullName>
    </alternativeName>
</protein>
<keyword evidence="7" id="KW-0067">ATP-binding</keyword>
<dbReference type="EC" id="5.1.99.6" evidence="3"/>
<evidence type="ECO:0000259" key="16">
    <source>
        <dbReference type="PROSITE" id="PS50206"/>
    </source>
</evidence>
<keyword evidence="12" id="KW-0413">Isomerase</keyword>
<keyword evidence="11" id="KW-0501">Molybdenum cofactor biosynthesis</keyword>
<evidence type="ECO:0000313" key="19">
    <source>
        <dbReference type="EMBL" id="ERL94931.1"/>
    </source>
</evidence>
<evidence type="ECO:0000256" key="10">
    <source>
        <dbReference type="ARBA" id="ARBA00023027"/>
    </source>
</evidence>
<dbReference type="GO" id="GO:0052856">
    <property type="term" value="F:NAD(P)HX epimerase activity"/>
    <property type="evidence" value="ECO:0007669"/>
    <property type="project" value="UniProtKB-EC"/>
</dbReference>
<comment type="catalytic activity">
    <reaction evidence="2">
        <text>(6R)-NADPHX = (6S)-NADPHX</text>
        <dbReference type="Rhea" id="RHEA:32227"/>
        <dbReference type="ChEBI" id="CHEBI:64076"/>
        <dbReference type="ChEBI" id="CHEBI:64077"/>
        <dbReference type="EC" id="5.1.99.6"/>
    </reaction>
</comment>
<dbReference type="InterPro" id="IPR035985">
    <property type="entry name" value="Ubiquitin-activating_enz"/>
</dbReference>
<feature type="coiled-coil region" evidence="15">
    <location>
        <begin position="287"/>
        <end position="314"/>
    </location>
</feature>